<evidence type="ECO:0000313" key="4">
    <source>
        <dbReference type="Proteomes" id="UP000023435"/>
    </source>
</evidence>
<dbReference type="InterPro" id="IPR038375">
    <property type="entry name" value="NDUFAF7_sf"/>
</dbReference>
<evidence type="ECO:0000256" key="1">
    <source>
        <dbReference type="ARBA" id="ARBA00022603"/>
    </source>
</evidence>
<evidence type="ECO:0000256" key="2">
    <source>
        <dbReference type="ARBA" id="ARBA00022679"/>
    </source>
</evidence>
<dbReference type="AlphaFoldDB" id="A0A108U9F2"/>
<dbReference type="PANTHER" id="PTHR12049:SF7">
    <property type="entry name" value="PROTEIN ARGININE METHYLTRANSFERASE NDUFAF7, MITOCHONDRIAL"/>
    <property type="match status" value="1"/>
</dbReference>
<keyword evidence="4" id="KW-1185">Reference proteome</keyword>
<dbReference type="GO" id="GO:0032259">
    <property type="term" value="P:methylation"/>
    <property type="evidence" value="ECO:0007669"/>
    <property type="project" value="UniProtKB-KW"/>
</dbReference>
<dbReference type="OrthoDB" id="9794208at2"/>
<keyword evidence="2" id="KW-0808">Transferase</keyword>
<protein>
    <submittedName>
        <fullName evidence="3">S-adenosyl-L-methionine-dependent methyltransferase family protein</fullName>
    </submittedName>
</protein>
<dbReference type="InterPro" id="IPR003788">
    <property type="entry name" value="NDUFAF7"/>
</dbReference>
<sequence length="394" mass="43649">MKTFDLPPPDADALAHSARLAQLIREQIAANGGAIPFSRYMELALYAPGLGYYSAGASKFGRDGDFVTAPELGPIFAACVAEAVAPVLQQIGPQARFLEVGGGTGAFAEVALKRLLELDALPDRYAILEPSAELRHRQRERLRERLVPPLFELLEWPDGPFADEWDGVLFANEVIDALPTPRFAIHNEEIHEEHIVVEGEGFARELRPADDFLANAVRQAERRLEHPFAEGYRSELLPQLPYWIQAVSGGLRRGAMLFVDYGYPRGEFYAPERSDGTLRAFYRHRTHGDPLLWPGLQDLTASVDFTALVEAGVHAGFDLAGYCSQANFLLGNGLAGVLQRIETIKDEAEKQRRLAEVKQLTLPSEMGERFQVMGLQKDVEFGVAFLAGDLSHRL</sequence>
<comment type="caution">
    <text evidence="3">The sequence shown here is derived from an EMBL/GenBank/DDBJ whole genome shotgun (WGS) entry which is preliminary data.</text>
</comment>
<dbReference type="InterPro" id="IPR029063">
    <property type="entry name" value="SAM-dependent_MTases_sf"/>
</dbReference>
<dbReference type="GO" id="GO:0035243">
    <property type="term" value="F:protein-arginine omega-N symmetric methyltransferase activity"/>
    <property type="evidence" value="ECO:0007669"/>
    <property type="project" value="TreeGrafter"/>
</dbReference>
<keyword evidence="1 3" id="KW-0489">Methyltransferase</keyword>
<dbReference type="Proteomes" id="UP000023435">
    <property type="component" value="Unassembled WGS sequence"/>
</dbReference>
<accession>A0A108U9F2</accession>
<gene>
    <name evidence="3" type="ORF">AZ78_2543</name>
</gene>
<name>A0A108U9F2_9GAMM</name>
<dbReference type="Gene3D" id="3.40.50.12710">
    <property type="match status" value="1"/>
</dbReference>
<proteinExistence type="predicted"/>
<evidence type="ECO:0000313" key="3">
    <source>
        <dbReference type="EMBL" id="KWS04993.1"/>
    </source>
</evidence>
<reference evidence="3 4" key="1">
    <citation type="journal article" date="2014" name="Genome Announc.">
        <title>Draft Genome Sequence of Lysobacter capsici AZ78, a Bacterium Antagonistic to Plant-Pathogenic Oomycetes.</title>
        <authorList>
            <person name="Puopolo G."/>
            <person name="Sonego P."/>
            <person name="Engelen K."/>
            <person name="Pertot I."/>
        </authorList>
    </citation>
    <scope>NUCLEOTIDE SEQUENCE [LARGE SCALE GENOMIC DNA]</scope>
    <source>
        <strain evidence="3 4">AZ78</strain>
    </source>
</reference>
<dbReference type="PANTHER" id="PTHR12049">
    <property type="entry name" value="PROTEIN ARGININE METHYLTRANSFERASE NDUFAF7, MITOCHONDRIAL"/>
    <property type="match status" value="1"/>
</dbReference>
<dbReference type="RefSeq" id="WP_036112462.1">
    <property type="nucleotide sequence ID" value="NZ_JAJA02000001.1"/>
</dbReference>
<dbReference type="EMBL" id="JAJA02000001">
    <property type="protein sequence ID" value="KWS04993.1"/>
    <property type="molecule type" value="Genomic_DNA"/>
</dbReference>
<organism evidence="3 4">
    <name type="scientific">Lysobacter capsici AZ78</name>
    <dbReference type="NCBI Taxonomy" id="1444315"/>
    <lineage>
        <taxon>Bacteria</taxon>
        <taxon>Pseudomonadati</taxon>
        <taxon>Pseudomonadota</taxon>
        <taxon>Gammaproteobacteria</taxon>
        <taxon>Lysobacterales</taxon>
        <taxon>Lysobacteraceae</taxon>
        <taxon>Lysobacter</taxon>
    </lineage>
</organism>
<dbReference type="Pfam" id="PF02636">
    <property type="entry name" value="Methyltransf_28"/>
    <property type="match status" value="1"/>
</dbReference>
<dbReference type="SUPFAM" id="SSF53335">
    <property type="entry name" value="S-adenosyl-L-methionine-dependent methyltransferases"/>
    <property type="match status" value="1"/>
</dbReference>